<proteinExistence type="predicted"/>
<dbReference type="PANTHER" id="PTHR43130">
    <property type="entry name" value="ARAC-FAMILY TRANSCRIPTIONAL REGULATOR"/>
    <property type="match status" value="1"/>
</dbReference>
<dbReference type="Proteomes" id="UP000034838">
    <property type="component" value="Unassembled WGS sequence"/>
</dbReference>
<reference evidence="2" key="1">
    <citation type="submission" date="2016-10" db="EMBL/GenBank/DDBJ databases">
        <title>Genome sequence of Streptomyces malaysiense MUSC 136.</title>
        <authorList>
            <person name="Lee L.-H."/>
            <person name="Ser H.-L."/>
        </authorList>
    </citation>
    <scope>NUCLEOTIDE SEQUENCE [LARGE SCALE GENOMIC DNA]</scope>
    <source>
        <strain evidence="2">MUSC 136</strain>
    </source>
</reference>
<accession>A0A1J4PR33</accession>
<dbReference type="GO" id="GO:0006355">
    <property type="term" value="P:regulation of DNA-templated transcription"/>
    <property type="evidence" value="ECO:0007669"/>
    <property type="project" value="TreeGrafter"/>
</dbReference>
<dbReference type="EMBL" id="LBDA02000118">
    <property type="protein sequence ID" value="OIK23233.1"/>
    <property type="molecule type" value="Genomic_DNA"/>
</dbReference>
<dbReference type="InterPro" id="IPR029062">
    <property type="entry name" value="Class_I_gatase-like"/>
</dbReference>
<evidence type="ECO:0000313" key="2">
    <source>
        <dbReference type="EMBL" id="OIK23233.1"/>
    </source>
</evidence>
<dbReference type="SUPFAM" id="SSF52317">
    <property type="entry name" value="Class I glutamine amidotransferase-like"/>
    <property type="match status" value="1"/>
</dbReference>
<dbReference type="InterPro" id="IPR002818">
    <property type="entry name" value="DJ-1/PfpI"/>
</dbReference>
<gene>
    <name evidence="2" type="ORF">VT52_033620</name>
</gene>
<dbReference type="Gene3D" id="3.40.50.880">
    <property type="match status" value="1"/>
</dbReference>
<dbReference type="CDD" id="cd03139">
    <property type="entry name" value="GATase1_PfpI_2"/>
    <property type="match status" value="1"/>
</dbReference>
<dbReference type="InterPro" id="IPR052158">
    <property type="entry name" value="INH-QAR"/>
</dbReference>
<comment type="caution">
    <text evidence="2">The sequence shown here is derived from an EMBL/GenBank/DDBJ whole genome shotgun (WGS) entry which is preliminary data.</text>
</comment>
<dbReference type="GO" id="GO:0016740">
    <property type="term" value="F:transferase activity"/>
    <property type="evidence" value="ECO:0007669"/>
    <property type="project" value="UniProtKB-KW"/>
</dbReference>
<name>A0A1J4PR33_9ACTN</name>
<sequence>MVSTPQDDAPETDRPVAAMLLYPGLTALDLVGPQTPLSRFMEVHLVWKTLDPVLTDSGMTITPTTTLAECPEDLDVLFVPGGRGQAQHLDDMQVLAFLADRGSRARYVTSVCGGSLILGAAGLLRGYRAATHWTARHLLPAFGACNVDDRVVIDRNRITGGGVTAGLDFGLTLVSEMFGEQPAKETQLALEYDPLPPFDVGSPEKAGAELTTVVRDAMSDINDRTAALAEKLAAKGWGRSHDGPLAG</sequence>
<dbReference type="Pfam" id="PF01965">
    <property type="entry name" value="DJ-1_PfpI"/>
    <property type="match status" value="1"/>
</dbReference>
<organism evidence="2 3">
    <name type="scientific">Streptomyces malaysiense</name>
    <dbReference type="NCBI Taxonomy" id="1428626"/>
    <lineage>
        <taxon>Bacteria</taxon>
        <taxon>Bacillati</taxon>
        <taxon>Actinomycetota</taxon>
        <taxon>Actinomycetes</taxon>
        <taxon>Kitasatosporales</taxon>
        <taxon>Streptomycetaceae</taxon>
        <taxon>Streptomyces</taxon>
    </lineage>
</organism>
<evidence type="ECO:0000259" key="1">
    <source>
        <dbReference type="Pfam" id="PF01965"/>
    </source>
</evidence>
<dbReference type="PANTHER" id="PTHR43130:SF2">
    <property type="entry name" value="DJ-1_PFPI DOMAIN-CONTAINING PROTEIN"/>
    <property type="match status" value="1"/>
</dbReference>
<keyword evidence="3" id="KW-1185">Reference proteome</keyword>
<protein>
    <submittedName>
        <fullName evidence="2">Glutamine amidotransferase</fullName>
    </submittedName>
</protein>
<dbReference type="OrthoDB" id="4265717at2"/>
<keyword evidence="2" id="KW-0315">Glutamine amidotransferase</keyword>
<evidence type="ECO:0000313" key="3">
    <source>
        <dbReference type="Proteomes" id="UP000034838"/>
    </source>
</evidence>
<feature type="domain" description="DJ-1/PfpI" evidence="1">
    <location>
        <begin position="18"/>
        <end position="175"/>
    </location>
</feature>
<dbReference type="AlphaFoldDB" id="A0A1J4PR33"/>